<evidence type="ECO:0000256" key="10">
    <source>
        <dbReference type="ARBA" id="ARBA00023145"/>
    </source>
</evidence>
<evidence type="ECO:0000313" key="13">
    <source>
        <dbReference type="EMBL" id="WPG97613.1"/>
    </source>
</evidence>
<evidence type="ECO:0000256" key="6">
    <source>
        <dbReference type="ARBA" id="ARBA00022723"/>
    </source>
</evidence>
<keyword evidence="7 11" id="KW-0378">Hydrolase</keyword>
<dbReference type="PROSITE" id="PS51695">
    <property type="entry name" value="SEDOLISIN"/>
    <property type="match status" value="1"/>
</dbReference>
<keyword evidence="8 11" id="KW-0720">Serine protease</keyword>
<name>A0AAQ3R4W3_9PEZI</name>
<keyword evidence="6 11" id="KW-0479">Metal-binding</keyword>
<dbReference type="AlphaFoldDB" id="A0AAQ3R4W3"/>
<dbReference type="CDD" id="cd04056">
    <property type="entry name" value="Peptidases_S53"/>
    <property type="match status" value="1"/>
</dbReference>
<dbReference type="PANTHER" id="PTHR14218">
    <property type="entry name" value="PROTEASE S8 TRIPEPTIDYL PEPTIDASE I CLN2"/>
    <property type="match status" value="1"/>
</dbReference>
<protein>
    <recommendedName>
        <fullName evidence="4">tripeptidyl-peptidase II</fullName>
        <ecNumber evidence="4">3.4.14.10</ecNumber>
    </recommendedName>
</protein>
<feature type="active site" description="Charge relay system" evidence="11">
    <location>
        <position position="327"/>
    </location>
</feature>
<dbReference type="GO" id="GO:0005576">
    <property type="term" value="C:extracellular region"/>
    <property type="evidence" value="ECO:0007669"/>
    <property type="project" value="UniProtKB-SubCell"/>
</dbReference>
<feature type="binding site" evidence="11">
    <location>
        <position position="633"/>
    </location>
    <ligand>
        <name>Ca(2+)</name>
        <dbReference type="ChEBI" id="CHEBI:29108"/>
    </ligand>
</feature>
<dbReference type="InterPro" id="IPR015366">
    <property type="entry name" value="S53_propep"/>
</dbReference>
<feature type="active site" description="Charge relay system" evidence="11">
    <location>
        <position position="331"/>
    </location>
</feature>
<keyword evidence="5 11" id="KW-0645">Protease</keyword>
<dbReference type="CDD" id="cd11377">
    <property type="entry name" value="Pro-peptidase_S53"/>
    <property type="match status" value="1"/>
</dbReference>
<keyword evidence="10" id="KW-0865">Zymogen</keyword>
<gene>
    <name evidence="13" type="ORF">R9X50_00039300</name>
</gene>
<reference evidence="13 14" key="1">
    <citation type="submission" date="2023-11" db="EMBL/GenBank/DDBJ databases">
        <title>An acidophilic fungus is an integral part of prey digestion in a carnivorous sundew plant.</title>
        <authorList>
            <person name="Tsai I.J."/>
        </authorList>
    </citation>
    <scope>NUCLEOTIDE SEQUENCE [LARGE SCALE GENOMIC DNA]</scope>
    <source>
        <strain evidence="13">169a</strain>
    </source>
</reference>
<proteinExistence type="predicted"/>
<evidence type="ECO:0000313" key="14">
    <source>
        <dbReference type="Proteomes" id="UP001303373"/>
    </source>
</evidence>
<dbReference type="GO" id="GO:0046872">
    <property type="term" value="F:metal ion binding"/>
    <property type="evidence" value="ECO:0007669"/>
    <property type="project" value="UniProtKB-UniRule"/>
</dbReference>
<evidence type="ECO:0000256" key="3">
    <source>
        <dbReference type="ARBA" id="ARBA00004239"/>
    </source>
</evidence>
<feature type="active site" description="Charge relay system" evidence="11">
    <location>
        <position position="591"/>
    </location>
</feature>
<evidence type="ECO:0000256" key="7">
    <source>
        <dbReference type="ARBA" id="ARBA00022801"/>
    </source>
</evidence>
<dbReference type="InterPro" id="IPR030400">
    <property type="entry name" value="Sedolisin_dom"/>
</dbReference>
<dbReference type="GO" id="GO:0008240">
    <property type="term" value="F:tripeptidyl-peptidase activity"/>
    <property type="evidence" value="ECO:0007669"/>
    <property type="project" value="UniProtKB-EC"/>
</dbReference>
<sequence length="674" mass="72203">MSSVFLLDRSHDVLEMRASFVSVVAALAVGAIAAPAPYAHVVHEKRGHSQQWNKAERVLGDVKLPMRIGLTQKNLDEGHDILMDISNPKSKNYGKYYTTEEIHDMFAPAQDAVDAVRGWLEAAGIEAHRVSQSVNKQWIQFDAKTAEVEELLKAKFHFYEHAPTGKNSIACDEYSVPEHVRHHIDYITPGIKLYATGSSRPAEGEIQKRMFGVGSGKKPTPPLLGELPALIVQLLDGLLGTPPLDHICDVAIIPECISTIYNISQATTAYPGNELGIFEDLGDVYSQTDLDEFFLALAPQIPVGTHPTLDAIDGAQAPNSVLQAGPESDLDFQISYPIIYPQNSILFQTDDPVYEANYTYEGFLNNFLDALDGSYCTSGGSTPLDPPYPDPSNAAGAYKGQLQCGKYKPTNVISISYGGQEADLPASYQKRQCQEFMKLGMQGISIVVSSGDSGVAGPANDTNADGCLGTGQIFSPDFPSTCPYLTTAGATYLPPGASAVSDDEVAVTRFPSGGGFSNIYAIPDYQKAAVETYLTQYTPPYKSYSSSNNDSFGAGGGIYNRNGRGYPDISAIGDNVVIFNAGAPTIIGGTSASAPVFAAILTRINEERLAKGKTTIGFVNPTLYAHPEVLHDIVTGSNPGCGTQGFSCAPGWDPVTGLGTPKYDKMLALFMSLP</sequence>
<organism evidence="13 14">
    <name type="scientific">Acrodontium crateriforme</name>
    <dbReference type="NCBI Taxonomy" id="150365"/>
    <lineage>
        <taxon>Eukaryota</taxon>
        <taxon>Fungi</taxon>
        <taxon>Dikarya</taxon>
        <taxon>Ascomycota</taxon>
        <taxon>Pezizomycotina</taxon>
        <taxon>Dothideomycetes</taxon>
        <taxon>Dothideomycetidae</taxon>
        <taxon>Mycosphaerellales</taxon>
        <taxon>Teratosphaeriaceae</taxon>
        <taxon>Acrodontium</taxon>
    </lineage>
</organism>
<keyword evidence="9 11" id="KW-0106">Calcium</keyword>
<dbReference type="SUPFAM" id="SSF52743">
    <property type="entry name" value="Subtilisin-like"/>
    <property type="match status" value="1"/>
</dbReference>
<evidence type="ECO:0000256" key="9">
    <source>
        <dbReference type="ARBA" id="ARBA00022837"/>
    </source>
</evidence>
<dbReference type="GO" id="GO:0004252">
    <property type="term" value="F:serine-type endopeptidase activity"/>
    <property type="evidence" value="ECO:0007669"/>
    <property type="project" value="UniProtKB-UniRule"/>
</dbReference>
<keyword evidence="14" id="KW-1185">Reference proteome</keyword>
<evidence type="ECO:0000256" key="5">
    <source>
        <dbReference type="ARBA" id="ARBA00022670"/>
    </source>
</evidence>
<evidence type="ECO:0000256" key="11">
    <source>
        <dbReference type="PROSITE-ProRule" id="PRU01032"/>
    </source>
</evidence>
<dbReference type="SUPFAM" id="SSF54897">
    <property type="entry name" value="Protease propeptides/inhibitors"/>
    <property type="match status" value="1"/>
</dbReference>
<dbReference type="Pfam" id="PF09286">
    <property type="entry name" value="Pro-kuma_activ"/>
    <property type="match status" value="1"/>
</dbReference>
<dbReference type="Proteomes" id="UP001303373">
    <property type="component" value="Chromosome 1"/>
</dbReference>
<evidence type="ECO:0000259" key="12">
    <source>
        <dbReference type="PROSITE" id="PS51695"/>
    </source>
</evidence>
<evidence type="ECO:0000256" key="2">
    <source>
        <dbReference type="ARBA" id="ARBA00002451"/>
    </source>
</evidence>
<dbReference type="InterPro" id="IPR036852">
    <property type="entry name" value="Peptidase_S8/S53_dom_sf"/>
</dbReference>
<evidence type="ECO:0000256" key="4">
    <source>
        <dbReference type="ARBA" id="ARBA00012462"/>
    </source>
</evidence>
<feature type="domain" description="Peptidase S53" evidence="12">
    <location>
        <begin position="251"/>
        <end position="673"/>
    </location>
</feature>
<dbReference type="Pfam" id="PF00082">
    <property type="entry name" value="Peptidase_S8"/>
    <property type="match status" value="1"/>
</dbReference>
<dbReference type="SMART" id="SM00944">
    <property type="entry name" value="Pro-kuma_activ"/>
    <property type="match status" value="1"/>
</dbReference>
<comment type="cofactor">
    <cofactor evidence="11">
        <name>Ca(2+)</name>
        <dbReference type="ChEBI" id="CHEBI:29108"/>
    </cofactor>
    <text evidence="11">Binds 1 Ca(2+) ion per subunit.</text>
</comment>
<evidence type="ECO:0000256" key="1">
    <source>
        <dbReference type="ARBA" id="ARBA00001910"/>
    </source>
</evidence>
<comment type="function">
    <text evidence="2">Secreted tripeptidyl-peptidase which degrades proteins at acidic pHs and is involved in virulence.</text>
</comment>
<feature type="binding site" evidence="11">
    <location>
        <position position="632"/>
    </location>
    <ligand>
        <name>Ca(2+)</name>
        <dbReference type="ChEBI" id="CHEBI:29108"/>
    </ligand>
</feature>
<accession>A0AAQ3R4W3</accession>
<dbReference type="EMBL" id="CP138580">
    <property type="protein sequence ID" value="WPG97613.1"/>
    <property type="molecule type" value="Genomic_DNA"/>
</dbReference>
<evidence type="ECO:0000256" key="8">
    <source>
        <dbReference type="ARBA" id="ARBA00022825"/>
    </source>
</evidence>
<dbReference type="InterPro" id="IPR000209">
    <property type="entry name" value="Peptidase_S8/S53_dom"/>
</dbReference>
<comment type="catalytic activity">
    <reaction evidence="1">
        <text>Release of an N-terminal tripeptide from a polypeptide.</text>
        <dbReference type="EC" id="3.4.14.10"/>
    </reaction>
</comment>
<dbReference type="Gene3D" id="3.40.50.200">
    <property type="entry name" value="Peptidase S8/S53 domain"/>
    <property type="match status" value="1"/>
</dbReference>
<feature type="binding site" evidence="11">
    <location>
        <position position="653"/>
    </location>
    <ligand>
        <name>Ca(2+)</name>
        <dbReference type="ChEBI" id="CHEBI:29108"/>
    </ligand>
</feature>
<dbReference type="InterPro" id="IPR050819">
    <property type="entry name" value="Tripeptidyl-peptidase_I"/>
</dbReference>
<dbReference type="EC" id="3.4.14.10" evidence="4"/>
<comment type="subcellular location">
    <subcellularLocation>
        <location evidence="3">Secreted</location>
        <location evidence="3">Extracellular space</location>
    </subcellularLocation>
</comment>
<dbReference type="PANTHER" id="PTHR14218:SF19">
    <property type="entry name" value="SERINE PROTEASE AORO, PUTATIVE (AFU_ORTHOLOGUE AFUA_6G10250)-RELATED"/>
    <property type="match status" value="1"/>
</dbReference>
<dbReference type="GO" id="GO:0006508">
    <property type="term" value="P:proteolysis"/>
    <property type="evidence" value="ECO:0007669"/>
    <property type="project" value="UniProtKB-KW"/>
</dbReference>
<feature type="binding site" evidence="11">
    <location>
        <position position="651"/>
    </location>
    <ligand>
        <name>Ca(2+)</name>
        <dbReference type="ChEBI" id="CHEBI:29108"/>
    </ligand>
</feature>